<dbReference type="Gene3D" id="3.40.30.10">
    <property type="entry name" value="Glutaredoxin"/>
    <property type="match status" value="1"/>
</dbReference>
<evidence type="ECO:0000256" key="8">
    <source>
        <dbReference type="SAM" id="MobiDB-lite"/>
    </source>
</evidence>
<evidence type="ECO:0000256" key="6">
    <source>
        <dbReference type="ARBA" id="ARBA00022989"/>
    </source>
</evidence>
<dbReference type="AlphaFoldDB" id="A0A1M6EFI9"/>
<feature type="transmembrane region" description="Helical" evidence="9">
    <location>
        <begin position="206"/>
        <end position="232"/>
    </location>
</feature>
<evidence type="ECO:0000256" key="9">
    <source>
        <dbReference type="SAM" id="Phobius"/>
    </source>
</evidence>
<proteinExistence type="predicted"/>
<dbReference type="GO" id="GO:0016020">
    <property type="term" value="C:membrane"/>
    <property type="evidence" value="ECO:0007669"/>
    <property type="project" value="UniProtKB-SubCell"/>
</dbReference>
<keyword evidence="7 9" id="KW-0472">Membrane</keyword>
<dbReference type="Proteomes" id="UP000184292">
    <property type="component" value="Unassembled WGS sequence"/>
</dbReference>
<dbReference type="Pfam" id="PF07291">
    <property type="entry name" value="MauE"/>
    <property type="match status" value="1"/>
</dbReference>
<evidence type="ECO:0000313" key="11">
    <source>
        <dbReference type="EMBL" id="SHI84211.1"/>
    </source>
</evidence>
<dbReference type="InterPro" id="IPR036249">
    <property type="entry name" value="Thioredoxin-like_sf"/>
</dbReference>
<evidence type="ECO:0000256" key="1">
    <source>
        <dbReference type="ARBA" id="ARBA00003475"/>
    </source>
</evidence>
<dbReference type="RefSeq" id="WP_280157194.1">
    <property type="nucleotide sequence ID" value="NZ_FQYO01000003.1"/>
</dbReference>
<evidence type="ECO:0000256" key="3">
    <source>
        <dbReference type="ARBA" id="ARBA00004856"/>
    </source>
</evidence>
<keyword evidence="5 9" id="KW-0812">Transmembrane</keyword>
<comment type="subcellular location">
    <subcellularLocation>
        <location evidence="2">Membrane</location>
        <topology evidence="2">Multi-pass membrane protein</topology>
    </subcellularLocation>
</comment>
<protein>
    <recommendedName>
        <fullName evidence="4">Methylamine utilization protein MauE</fullName>
    </recommendedName>
</protein>
<dbReference type="SUPFAM" id="SSF52833">
    <property type="entry name" value="Thioredoxin-like"/>
    <property type="match status" value="1"/>
</dbReference>
<evidence type="ECO:0000259" key="10">
    <source>
        <dbReference type="Pfam" id="PF07291"/>
    </source>
</evidence>
<dbReference type="InterPro" id="IPR009908">
    <property type="entry name" value="Methylamine_util_MauE"/>
</dbReference>
<name>A0A1M6EFI9_9RHOB</name>
<comment type="pathway">
    <text evidence="3">One-carbon metabolism; methylamine degradation.</text>
</comment>
<comment type="function">
    <text evidence="1">May be specifically involved in the processing, transport, and/or maturation of the MADH beta-subunit.</text>
</comment>
<keyword evidence="12" id="KW-1185">Reference proteome</keyword>
<evidence type="ECO:0000256" key="5">
    <source>
        <dbReference type="ARBA" id="ARBA00022692"/>
    </source>
</evidence>
<accession>A0A1M6EFI9</accession>
<evidence type="ECO:0000256" key="4">
    <source>
        <dbReference type="ARBA" id="ARBA00019078"/>
    </source>
</evidence>
<dbReference type="EMBL" id="FQYO01000003">
    <property type="protein sequence ID" value="SHI84211.1"/>
    <property type="molecule type" value="Genomic_DNA"/>
</dbReference>
<feature type="transmembrane region" description="Helical" evidence="9">
    <location>
        <begin position="118"/>
        <end position="138"/>
    </location>
</feature>
<gene>
    <name evidence="11" type="ORF">SAMN05444417_1975</name>
</gene>
<sequence length="274" mass="29801">MTDATIDTSTETAAAPEGSAPPGPAERSGPKKAVIYRMEMPDHFCPYGFNSLKLLERRGYEVEDHTLTSRAEIDAFKAEHGVKTTPQTWIDGTRVGGWDAVSERLNHRTVAFGGRYQPVLAIFAVSALAAIFMAWGYPDATERPMGLVGLFIAFATSILAVQKLQNVESFQKMFTGYDLLTQKEPRYGYAYPFLEGLSGVLMIGGVLMWLAAPIMIVIGGIGAVSVAKAVWIDKRELKCACVGGDSDVPLGFVSFSENAAMLLMGLWTLVWMMG</sequence>
<evidence type="ECO:0000256" key="7">
    <source>
        <dbReference type="ARBA" id="ARBA00023136"/>
    </source>
</evidence>
<feature type="transmembrane region" description="Helical" evidence="9">
    <location>
        <begin position="252"/>
        <end position="272"/>
    </location>
</feature>
<feature type="region of interest" description="Disordered" evidence="8">
    <location>
        <begin position="1"/>
        <end position="29"/>
    </location>
</feature>
<dbReference type="GO" id="GO:0030416">
    <property type="term" value="P:methylamine metabolic process"/>
    <property type="evidence" value="ECO:0007669"/>
    <property type="project" value="InterPro"/>
</dbReference>
<evidence type="ECO:0000313" key="12">
    <source>
        <dbReference type="Proteomes" id="UP000184292"/>
    </source>
</evidence>
<feature type="transmembrane region" description="Helical" evidence="9">
    <location>
        <begin position="144"/>
        <end position="164"/>
    </location>
</feature>
<feature type="compositionally biased region" description="Low complexity" evidence="8">
    <location>
        <begin position="8"/>
        <end position="18"/>
    </location>
</feature>
<dbReference type="STRING" id="1447782.SAMN05444417_1975"/>
<keyword evidence="6 9" id="KW-1133">Transmembrane helix</keyword>
<feature type="domain" description="Methylamine utilisation protein MauE" evidence="10">
    <location>
        <begin position="147"/>
        <end position="269"/>
    </location>
</feature>
<organism evidence="11 12">
    <name type="scientific">Wenxinia saemankumensis</name>
    <dbReference type="NCBI Taxonomy" id="1447782"/>
    <lineage>
        <taxon>Bacteria</taxon>
        <taxon>Pseudomonadati</taxon>
        <taxon>Pseudomonadota</taxon>
        <taxon>Alphaproteobacteria</taxon>
        <taxon>Rhodobacterales</taxon>
        <taxon>Roseobacteraceae</taxon>
        <taxon>Wenxinia</taxon>
    </lineage>
</organism>
<reference evidence="11 12" key="1">
    <citation type="submission" date="2016-11" db="EMBL/GenBank/DDBJ databases">
        <authorList>
            <person name="Jaros S."/>
            <person name="Januszkiewicz K."/>
            <person name="Wedrychowicz H."/>
        </authorList>
    </citation>
    <scope>NUCLEOTIDE SEQUENCE [LARGE SCALE GENOMIC DNA]</scope>
    <source>
        <strain evidence="11 12">DSM 100565</strain>
    </source>
</reference>
<evidence type="ECO:0000256" key="2">
    <source>
        <dbReference type="ARBA" id="ARBA00004141"/>
    </source>
</evidence>
<dbReference type="PROSITE" id="PS51354">
    <property type="entry name" value="GLUTAREDOXIN_2"/>
    <property type="match status" value="1"/>
</dbReference>